<dbReference type="SUPFAM" id="SSF100910">
    <property type="entry name" value="Chemosensory protein Csp2"/>
    <property type="match status" value="1"/>
</dbReference>
<keyword evidence="3" id="KW-1185">Reference proteome</keyword>
<reference evidence="2 3" key="1">
    <citation type="submission" date="2017-03" db="EMBL/GenBank/DDBJ databases">
        <title>Genome of the blue death feigning beetle - Asbolus verrucosus.</title>
        <authorList>
            <person name="Rider S.D."/>
        </authorList>
    </citation>
    <scope>NUCLEOTIDE SEQUENCE [LARGE SCALE GENOMIC DNA]</scope>
    <source>
        <strain evidence="2">Butters</strain>
        <tissue evidence="2">Head and leg muscle</tissue>
    </source>
</reference>
<dbReference type="PANTHER" id="PTHR11257">
    <property type="entry name" value="CHEMOSENSORY PROTEIN-RELATED"/>
    <property type="match status" value="1"/>
</dbReference>
<gene>
    <name evidence="2" type="ORF">BDFB_013913</name>
</gene>
<dbReference type="Gene3D" id="1.10.2080.10">
    <property type="entry name" value="Insect odorant-binding protein A10/Ejaculatory bulb-specific protein 3"/>
    <property type="match status" value="1"/>
</dbReference>
<proteinExistence type="predicted"/>
<feature type="chain" id="PRO_5019767490" evidence="1">
    <location>
        <begin position="17"/>
        <end position="125"/>
    </location>
</feature>
<dbReference type="InterPro" id="IPR005055">
    <property type="entry name" value="A10/PebIII"/>
</dbReference>
<dbReference type="EMBL" id="QDEB01012742">
    <property type="protein sequence ID" value="RZC41938.1"/>
    <property type="molecule type" value="Genomic_DNA"/>
</dbReference>
<comment type="caution">
    <text evidence="2">The sequence shown here is derived from an EMBL/GenBank/DDBJ whole genome shotgun (WGS) entry which is preliminary data.</text>
</comment>
<dbReference type="OrthoDB" id="6344725at2759"/>
<protein>
    <submittedName>
        <fullName evidence="2">OS-D domain containing protein</fullName>
    </submittedName>
</protein>
<dbReference type="AlphaFoldDB" id="A0A482WC16"/>
<dbReference type="Pfam" id="PF03392">
    <property type="entry name" value="OS-D"/>
    <property type="match status" value="1"/>
</dbReference>
<evidence type="ECO:0000256" key="1">
    <source>
        <dbReference type="SAM" id="SignalP"/>
    </source>
</evidence>
<keyword evidence="1" id="KW-0732">Signal</keyword>
<sequence length="125" mass="14193">MKVAVFALAFFGVVCAVPRPEEKYTIKYDNVDLQEILQSDRLTGNYADCLLDKKPCTPDGGHLKSVLPDALKTNCAKCSDKQKIGAKTVINHLYKNKPDIWHQLEAKYDPEGKYRKEHEEELKAL</sequence>
<accession>A0A482WC16</accession>
<feature type="signal peptide" evidence="1">
    <location>
        <begin position="1"/>
        <end position="16"/>
    </location>
</feature>
<evidence type="ECO:0000313" key="3">
    <source>
        <dbReference type="Proteomes" id="UP000292052"/>
    </source>
</evidence>
<name>A0A482WC16_ASBVE</name>
<dbReference type="Proteomes" id="UP000292052">
    <property type="component" value="Unassembled WGS sequence"/>
</dbReference>
<evidence type="ECO:0000313" key="2">
    <source>
        <dbReference type="EMBL" id="RZC41938.1"/>
    </source>
</evidence>
<dbReference type="InterPro" id="IPR036682">
    <property type="entry name" value="OS_D_A10/PebIII_sf"/>
</dbReference>
<dbReference type="PANTHER" id="PTHR11257:SF12">
    <property type="entry name" value="EJACULATORY BULB-SPECIFIC PROTEIN 3-RELATED"/>
    <property type="match status" value="1"/>
</dbReference>
<organism evidence="2 3">
    <name type="scientific">Asbolus verrucosus</name>
    <name type="common">Desert ironclad beetle</name>
    <dbReference type="NCBI Taxonomy" id="1661398"/>
    <lineage>
        <taxon>Eukaryota</taxon>
        <taxon>Metazoa</taxon>
        <taxon>Ecdysozoa</taxon>
        <taxon>Arthropoda</taxon>
        <taxon>Hexapoda</taxon>
        <taxon>Insecta</taxon>
        <taxon>Pterygota</taxon>
        <taxon>Neoptera</taxon>
        <taxon>Endopterygota</taxon>
        <taxon>Coleoptera</taxon>
        <taxon>Polyphaga</taxon>
        <taxon>Cucujiformia</taxon>
        <taxon>Tenebrionidae</taxon>
        <taxon>Pimeliinae</taxon>
        <taxon>Asbolus</taxon>
    </lineage>
</organism>